<feature type="transmembrane region" description="Helical" evidence="1">
    <location>
        <begin position="6"/>
        <end position="25"/>
    </location>
</feature>
<keyword evidence="1" id="KW-0812">Transmembrane</keyword>
<evidence type="ECO:0000313" key="2">
    <source>
        <dbReference type="Proteomes" id="UP000050795"/>
    </source>
</evidence>
<protein>
    <submittedName>
        <fullName evidence="3">Uncharacterized protein</fullName>
    </submittedName>
</protein>
<evidence type="ECO:0000256" key="1">
    <source>
        <dbReference type="SAM" id="Phobius"/>
    </source>
</evidence>
<sequence>MLRSTSAFLTVFTIIIIGTLMKPLLHLLQMKQENKPTSLFQTLNQQVIWKMCACVDDILGTKEWGRRSSCVPKLERFARHLLLRDPIGRDDILEAFTKITLALHNAGIATTKNKADHYLSKVYPSLKPLYLQNQQTMRGGGIPSEVYSSTMSLDKRKPYHPHFHYQPILTKSMLNIHRLLTGKKISPEDLKSVPKKIERKSTFKSWGSTNDYQQPPTVKQSNDVMITFKKQSSRAFSSETLLSENINVLSTERSFSEEYLSALSKENQSKGNWRERLKKFVTFTGLESNKVDPETEDVNTMLFLSRQYHTADSVTYLDKLKHAMQLKQNAIRLQNYKGPLLRLYSGRSFDRMAMSPMHEGAMNPPNTTATTTTTFTKRVTHKPKLPTNFILKTEDETKVEKKAETNMEHS</sequence>
<keyword evidence="1" id="KW-1133">Transmembrane helix</keyword>
<dbReference type="Proteomes" id="UP000050795">
    <property type="component" value="Unassembled WGS sequence"/>
</dbReference>
<reference evidence="3" key="2">
    <citation type="submission" date="2023-11" db="UniProtKB">
        <authorList>
            <consortium name="WormBaseParasite"/>
        </authorList>
    </citation>
    <scope>IDENTIFICATION</scope>
</reference>
<proteinExistence type="predicted"/>
<reference evidence="2" key="1">
    <citation type="submission" date="2022-06" db="EMBL/GenBank/DDBJ databases">
        <authorList>
            <person name="Berger JAMES D."/>
            <person name="Berger JAMES D."/>
        </authorList>
    </citation>
    <scope>NUCLEOTIDE SEQUENCE [LARGE SCALE GENOMIC DNA]</scope>
</reference>
<name>A0AA85J0N7_TRIRE</name>
<keyword evidence="2" id="KW-1185">Reference proteome</keyword>
<evidence type="ECO:0000313" key="3">
    <source>
        <dbReference type="WBParaSite" id="TREG1_120890.1"/>
    </source>
</evidence>
<organism evidence="2 3">
    <name type="scientific">Trichobilharzia regenti</name>
    <name type="common">Nasal bird schistosome</name>
    <dbReference type="NCBI Taxonomy" id="157069"/>
    <lineage>
        <taxon>Eukaryota</taxon>
        <taxon>Metazoa</taxon>
        <taxon>Spiralia</taxon>
        <taxon>Lophotrochozoa</taxon>
        <taxon>Platyhelminthes</taxon>
        <taxon>Trematoda</taxon>
        <taxon>Digenea</taxon>
        <taxon>Strigeidida</taxon>
        <taxon>Schistosomatoidea</taxon>
        <taxon>Schistosomatidae</taxon>
        <taxon>Trichobilharzia</taxon>
    </lineage>
</organism>
<accession>A0AA85J0N7</accession>
<keyword evidence="1" id="KW-0472">Membrane</keyword>
<dbReference type="WBParaSite" id="TREG1_120890.1">
    <property type="protein sequence ID" value="TREG1_120890.1"/>
    <property type="gene ID" value="TREG1_120890"/>
</dbReference>
<dbReference type="AlphaFoldDB" id="A0AA85J0N7"/>